<accession>M9M5B8</accession>
<sequence length="65" mass="7584">MDAFLKTFEIGRSLRMKGCPYDNAVVEATFKIIKTEFVNQMNFQILTHLELELYDYSYPLSKSSP</sequence>
<dbReference type="OrthoDB" id="9781005at2"/>
<name>M9M5B8_PAEPP</name>
<dbReference type="EMBL" id="BALG01000110">
    <property type="protein sequence ID" value="GAC42538.1"/>
    <property type="molecule type" value="Genomic_DNA"/>
</dbReference>
<organism evidence="2 3">
    <name type="scientific">Paenibacillus popilliae ATCC 14706</name>
    <dbReference type="NCBI Taxonomy" id="1212764"/>
    <lineage>
        <taxon>Bacteria</taxon>
        <taxon>Bacillati</taxon>
        <taxon>Bacillota</taxon>
        <taxon>Bacilli</taxon>
        <taxon>Bacillales</taxon>
        <taxon>Paenibacillaceae</taxon>
        <taxon>Paenibacillus</taxon>
    </lineage>
</organism>
<dbReference type="SUPFAM" id="SSF53098">
    <property type="entry name" value="Ribonuclease H-like"/>
    <property type="match status" value="1"/>
</dbReference>
<dbReference type="InterPro" id="IPR012337">
    <property type="entry name" value="RNaseH-like_sf"/>
</dbReference>
<dbReference type="InterPro" id="IPR001584">
    <property type="entry name" value="Integrase_cat-core"/>
</dbReference>
<feature type="domain" description="Integrase catalytic" evidence="1">
    <location>
        <begin position="27"/>
        <end position="56"/>
    </location>
</feature>
<dbReference type="Pfam" id="PF13333">
    <property type="entry name" value="rve_2"/>
    <property type="match status" value="1"/>
</dbReference>
<protein>
    <submittedName>
        <fullName evidence="2">Transposase and inactivated derivative</fullName>
    </submittedName>
</protein>
<proteinExistence type="predicted"/>
<reference evidence="2 3" key="1">
    <citation type="submission" date="2012-10" db="EMBL/GenBank/DDBJ databases">
        <title>Draft Genome Sequence of Paenibacillus popilliae ATCC 14706T.</title>
        <authorList>
            <person name="Iiyama K."/>
            <person name="Mori K."/>
            <person name="Mon H."/>
            <person name="Chieda Y."/>
            <person name="Lee J.M."/>
            <person name="Kusakabe T."/>
            <person name="Tashiro K."/>
            <person name="Asano S."/>
            <person name="Yasunaga-Aoki C."/>
            <person name="Shimizu S."/>
        </authorList>
    </citation>
    <scope>NUCLEOTIDE SEQUENCE [LARGE SCALE GENOMIC DNA]</scope>
    <source>
        <strain evidence="2 3">ATCC 14706</strain>
    </source>
</reference>
<evidence type="ECO:0000313" key="3">
    <source>
        <dbReference type="Proteomes" id="UP000029453"/>
    </source>
</evidence>
<gene>
    <name evidence="2" type="ORF">PPOP_1895</name>
</gene>
<evidence type="ECO:0000259" key="1">
    <source>
        <dbReference type="Pfam" id="PF13333"/>
    </source>
</evidence>
<dbReference type="GO" id="GO:0015074">
    <property type="term" value="P:DNA integration"/>
    <property type="evidence" value="ECO:0007669"/>
    <property type="project" value="InterPro"/>
</dbReference>
<comment type="caution">
    <text evidence="2">The sequence shown here is derived from an EMBL/GenBank/DDBJ whole genome shotgun (WGS) entry which is preliminary data.</text>
</comment>
<evidence type="ECO:0000313" key="2">
    <source>
        <dbReference type="EMBL" id="GAC42538.1"/>
    </source>
</evidence>
<dbReference type="AlphaFoldDB" id="M9M5B8"/>
<keyword evidence="3" id="KW-1185">Reference proteome</keyword>
<dbReference type="Proteomes" id="UP000029453">
    <property type="component" value="Unassembled WGS sequence"/>
</dbReference>